<keyword evidence="1" id="KW-0472">Membrane</keyword>
<dbReference type="AlphaFoldDB" id="A0A2A5JUJ8"/>
<name>A0A2A5JUJ8_PSEO7</name>
<protein>
    <submittedName>
        <fullName evidence="2">Uncharacterized protein</fullName>
    </submittedName>
</protein>
<evidence type="ECO:0000256" key="1">
    <source>
        <dbReference type="SAM" id="Phobius"/>
    </source>
</evidence>
<comment type="caution">
    <text evidence="2">The sequence shown here is derived from an EMBL/GenBank/DDBJ whole genome shotgun (WGS) entry which is preliminary data.</text>
</comment>
<evidence type="ECO:0000313" key="3">
    <source>
        <dbReference type="Proteomes" id="UP000228621"/>
    </source>
</evidence>
<dbReference type="EMBL" id="NKHF01000018">
    <property type="protein sequence ID" value="PCK33027.1"/>
    <property type="molecule type" value="Genomic_DNA"/>
</dbReference>
<keyword evidence="3" id="KW-1185">Reference proteome</keyword>
<proteinExistence type="predicted"/>
<keyword evidence="1" id="KW-0812">Transmembrane</keyword>
<keyword evidence="1" id="KW-1133">Transmembrane helix</keyword>
<evidence type="ECO:0000313" key="2">
    <source>
        <dbReference type="EMBL" id="PCK33027.1"/>
    </source>
</evidence>
<organism evidence="2 3">
    <name type="scientific">Pseudoalteromonas piscicida</name>
    <dbReference type="NCBI Taxonomy" id="43662"/>
    <lineage>
        <taxon>Bacteria</taxon>
        <taxon>Pseudomonadati</taxon>
        <taxon>Pseudomonadota</taxon>
        <taxon>Gammaproteobacteria</taxon>
        <taxon>Alteromonadales</taxon>
        <taxon>Pseudoalteromonadaceae</taxon>
        <taxon>Pseudoalteromonas</taxon>
    </lineage>
</organism>
<accession>A0A2A5JUJ8</accession>
<dbReference type="Proteomes" id="UP000228621">
    <property type="component" value="Unassembled WGS sequence"/>
</dbReference>
<feature type="transmembrane region" description="Helical" evidence="1">
    <location>
        <begin position="28"/>
        <end position="51"/>
    </location>
</feature>
<sequence>MGPSVDNKLIIIPNDSADNTPANSFYDLYQLVVLYAFIVKNLIVSGVFYSYNETDTSIMQFEVLLYFVV</sequence>
<gene>
    <name evidence="2" type="ORF">CEX98_03735</name>
</gene>
<reference evidence="3" key="1">
    <citation type="journal article" date="2019" name="Genome Announc.">
        <title>Draft Genome Sequence of Pseudoalteromonas piscicida Strain 36Y ROTHPW, an Hypersaline Seawater Isolate from the South Coast of Sonora, Mexico.</title>
        <authorList>
            <person name="Sanchez-Diaz R."/>
            <person name="Molina-Garza Z.J."/>
            <person name="Cruz-Suarez L.E."/>
            <person name="Selvin J."/>
            <person name="Kiran G.S."/>
            <person name="Ibarra-Gamez J.C."/>
            <person name="Gomez-Gil B."/>
            <person name="Galaviz-Silva L."/>
        </authorList>
    </citation>
    <scope>NUCLEOTIDE SEQUENCE [LARGE SCALE GENOMIC DNA]</scope>
    <source>
        <strain evidence="3">36Y_RITHPW</strain>
    </source>
</reference>